<protein>
    <recommendedName>
        <fullName evidence="1">non-specific serine/threonine protein kinase</fullName>
        <ecNumber evidence="1">2.7.11.1</ecNumber>
    </recommendedName>
</protein>
<dbReference type="GO" id="GO:0004674">
    <property type="term" value="F:protein serine/threonine kinase activity"/>
    <property type="evidence" value="ECO:0007669"/>
    <property type="project" value="UniProtKB-KW"/>
</dbReference>
<evidence type="ECO:0000256" key="3">
    <source>
        <dbReference type="ARBA" id="ARBA00022679"/>
    </source>
</evidence>
<keyword evidence="4 9" id="KW-0547">Nucleotide-binding</keyword>
<name>A0A8J2MMZ0_COTCN</name>
<evidence type="ECO:0000313" key="12">
    <source>
        <dbReference type="EMBL" id="CAG5084691.1"/>
    </source>
</evidence>
<comment type="catalytic activity">
    <reaction evidence="8">
        <text>L-seryl-[protein] + ATP = O-phospho-L-seryl-[protein] + ADP + H(+)</text>
        <dbReference type="Rhea" id="RHEA:17989"/>
        <dbReference type="Rhea" id="RHEA-COMP:9863"/>
        <dbReference type="Rhea" id="RHEA-COMP:11604"/>
        <dbReference type="ChEBI" id="CHEBI:15378"/>
        <dbReference type="ChEBI" id="CHEBI:29999"/>
        <dbReference type="ChEBI" id="CHEBI:30616"/>
        <dbReference type="ChEBI" id="CHEBI:83421"/>
        <dbReference type="ChEBI" id="CHEBI:456216"/>
        <dbReference type="EC" id="2.7.11.1"/>
    </reaction>
</comment>
<organism evidence="12 13">
    <name type="scientific">Cotesia congregata</name>
    <name type="common">Parasitoid wasp</name>
    <name type="synonym">Apanteles congregatus</name>
    <dbReference type="NCBI Taxonomy" id="51543"/>
    <lineage>
        <taxon>Eukaryota</taxon>
        <taxon>Metazoa</taxon>
        <taxon>Ecdysozoa</taxon>
        <taxon>Arthropoda</taxon>
        <taxon>Hexapoda</taxon>
        <taxon>Insecta</taxon>
        <taxon>Pterygota</taxon>
        <taxon>Neoptera</taxon>
        <taxon>Endopterygota</taxon>
        <taxon>Hymenoptera</taxon>
        <taxon>Apocrita</taxon>
        <taxon>Ichneumonoidea</taxon>
        <taxon>Braconidae</taxon>
        <taxon>Microgastrinae</taxon>
        <taxon>Cotesia</taxon>
    </lineage>
</organism>
<gene>
    <name evidence="12" type="ORF">HICCMSTLAB_LOCUS4175</name>
</gene>
<dbReference type="EMBL" id="CAJNRD030001118">
    <property type="protein sequence ID" value="CAG5084691.1"/>
    <property type="molecule type" value="Genomic_DNA"/>
</dbReference>
<evidence type="ECO:0000256" key="5">
    <source>
        <dbReference type="ARBA" id="ARBA00022777"/>
    </source>
</evidence>
<evidence type="ECO:0000256" key="10">
    <source>
        <dbReference type="RuleBase" id="RU000304"/>
    </source>
</evidence>
<dbReference type="InterPro" id="IPR051681">
    <property type="entry name" value="Ser/Thr_Kinases-Pseudokinases"/>
</dbReference>
<dbReference type="Pfam" id="PF00069">
    <property type="entry name" value="Pkinase"/>
    <property type="match status" value="1"/>
</dbReference>
<dbReference type="InterPro" id="IPR000719">
    <property type="entry name" value="Prot_kinase_dom"/>
</dbReference>
<evidence type="ECO:0000256" key="6">
    <source>
        <dbReference type="ARBA" id="ARBA00022840"/>
    </source>
</evidence>
<evidence type="ECO:0000313" key="13">
    <source>
        <dbReference type="Proteomes" id="UP000786811"/>
    </source>
</evidence>
<keyword evidence="3" id="KW-0808">Transferase</keyword>
<comment type="catalytic activity">
    <reaction evidence="7">
        <text>L-threonyl-[protein] + ATP = O-phospho-L-threonyl-[protein] + ADP + H(+)</text>
        <dbReference type="Rhea" id="RHEA:46608"/>
        <dbReference type="Rhea" id="RHEA-COMP:11060"/>
        <dbReference type="Rhea" id="RHEA-COMP:11605"/>
        <dbReference type="ChEBI" id="CHEBI:15378"/>
        <dbReference type="ChEBI" id="CHEBI:30013"/>
        <dbReference type="ChEBI" id="CHEBI:30616"/>
        <dbReference type="ChEBI" id="CHEBI:61977"/>
        <dbReference type="ChEBI" id="CHEBI:456216"/>
        <dbReference type="EC" id="2.7.11.1"/>
    </reaction>
</comment>
<dbReference type="GO" id="GO:0005524">
    <property type="term" value="F:ATP binding"/>
    <property type="evidence" value="ECO:0007669"/>
    <property type="project" value="UniProtKB-UniRule"/>
</dbReference>
<dbReference type="InterPro" id="IPR017441">
    <property type="entry name" value="Protein_kinase_ATP_BS"/>
</dbReference>
<dbReference type="PROSITE" id="PS00107">
    <property type="entry name" value="PROTEIN_KINASE_ATP"/>
    <property type="match status" value="1"/>
</dbReference>
<dbReference type="AlphaFoldDB" id="A0A8J2MMZ0"/>
<dbReference type="PIRSF" id="PIRSF000654">
    <property type="entry name" value="Integrin-linked_kinase"/>
    <property type="match status" value="1"/>
</dbReference>
<dbReference type="Gene3D" id="1.10.510.10">
    <property type="entry name" value="Transferase(Phosphotransferase) domain 1"/>
    <property type="match status" value="1"/>
</dbReference>
<dbReference type="InterPro" id="IPR011009">
    <property type="entry name" value="Kinase-like_dom_sf"/>
</dbReference>
<proteinExistence type="inferred from homology"/>
<dbReference type="InterPro" id="IPR008271">
    <property type="entry name" value="Ser/Thr_kinase_AS"/>
</dbReference>
<dbReference type="PROSITE" id="PS00108">
    <property type="entry name" value="PROTEIN_KINASE_ST"/>
    <property type="match status" value="1"/>
</dbReference>
<evidence type="ECO:0000259" key="11">
    <source>
        <dbReference type="PROSITE" id="PS50011"/>
    </source>
</evidence>
<dbReference type="Gene3D" id="3.30.200.20">
    <property type="entry name" value="Phosphorylase Kinase, domain 1"/>
    <property type="match status" value="1"/>
</dbReference>
<feature type="domain" description="Protein kinase" evidence="11">
    <location>
        <begin position="77"/>
        <end position="325"/>
    </location>
</feature>
<dbReference type="OrthoDB" id="4062651at2759"/>
<reference evidence="12" key="1">
    <citation type="submission" date="2021-04" db="EMBL/GenBank/DDBJ databases">
        <authorList>
            <person name="Chebbi M.A.C M."/>
        </authorList>
    </citation>
    <scope>NUCLEOTIDE SEQUENCE</scope>
</reference>
<dbReference type="PANTHER" id="PTHR44329">
    <property type="entry name" value="SERINE/THREONINE-PROTEIN KINASE TNNI3K-RELATED"/>
    <property type="match status" value="1"/>
</dbReference>
<evidence type="ECO:0000256" key="7">
    <source>
        <dbReference type="ARBA" id="ARBA00047899"/>
    </source>
</evidence>
<accession>A0A8J2MMZ0</accession>
<keyword evidence="5 12" id="KW-0418">Kinase</keyword>
<dbReference type="PANTHER" id="PTHR44329:SF285">
    <property type="entry name" value="V-MOS MOLONEY MURINE SARCOMA VIRAL ONCO HOMOLOG"/>
    <property type="match status" value="1"/>
</dbReference>
<feature type="binding site" evidence="9">
    <location>
        <position position="104"/>
    </location>
    <ligand>
        <name>ATP</name>
        <dbReference type="ChEBI" id="CHEBI:30616"/>
    </ligand>
</feature>
<sequence>MASPRLAVSTLSHRCISPKIVKNLLSPRQCRSPQKIEKDSLSPRNENDVRIAIKNRIVPFNIDTPNRKKIVNDDLSNEKKILLGCGGFGTVYKATYRGNQVAVKIMKRKNLYDTQVEAEKHASLLQHPNIVKIIKVEQGSVCSLITMELCIMSLQDKLDKMKLPLIERIKIWSAVASGLDFCHNAGIVHADVKPKNILIAPDGQPKLSDFGSSIITHKPIERISFRGTPGYVAPEVIKGCNPTVKSDIYSLGIIAWQLISRKIPFATHHPHTTLYLTGKGVRPVDDDVDDGCNGTYKNLYRKSWSQNQETRPNLDFIIFQLNNLLKQIKTPT</sequence>
<dbReference type="SUPFAM" id="SSF56112">
    <property type="entry name" value="Protein kinase-like (PK-like)"/>
    <property type="match status" value="1"/>
</dbReference>
<comment type="caution">
    <text evidence="12">The sequence shown here is derived from an EMBL/GenBank/DDBJ whole genome shotgun (WGS) entry which is preliminary data.</text>
</comment>
<keyword evidence="2 10" id="KW-0723">Serine/threonine-protein kinase</keyword>
<dbReference type="Proteomes" id="UP000786811">
    <property type="component" value="Unassembled WGS sequence"/>
</dbReference>
<dbReference type="SMART" id="SM00220">
    <property type="entry name" value="S_TKc"/>
    <property type="match status" value="1"/>
</dbReference>
<evidence type="ECO:0000256" key="1">
    <source>
        <dbReference type="ARBA" id="ARBA00012513"/>
    </source>
</evidence>
<keyword evidence="6 9" id="KW-0067">ATP-binding</keyword>
<comment type="similarity">
    <text evidence="10">Belongs to the protein kinase superfamily.</text>
</comment>
<evidence type="ECO:0000256" key="9">
    <source>
        <dbReference type="PROSITE-ProRule" id="PRU10141"/>
    </source>
</evidence>
<dbReference type="EC" id="2.7.11.1" evidence="1"/>
<keyword evidence="13" id="KW-1185">Reference proteome</keyword>
<evidence type="ECO:0000256" key="2">
    <source>
        <dbReference type="ARBA" id="ARBA00022527"/>
    </source>
</evidence>
<evidence type="ECO:0000256" key="4">
    <source>
        <dbReference type="ARBA" id="ARBA00022741"/>
    </source>
</evidence>
<dbReference type="PROSITE" id="PS50011">
    <property type="entry name" value="PROTEIN_KINASE_DOM"/>
    <property type="match status" value="1"/>
</dbReference>
<evidence type="ECO:0000256" key="8">
    <source>
        <dbReference type="ARBA" id="ARBA00048679"/>
    </source>
</evidence>